<dbReference type="Pfam" id="PF05494">
    <property type="entry name" value="MlaC"/>
    <property type="match status" value="1"/>
</dbReference>
<protein>
    <recommendedName>
        <fullName evidence="3">Toluene tolerance protein</fullName>
    </recommendedName>
</protein>
<name>A0A2A5CGD3_9GAMM</name>
<dbReference type="PANTHER" id="PTHR36573">
    <property type="entry name" value="INTERMEMBRANE PHOSPHOLIPID TRANSPORT SYSTEM BINDING PROTEIN MLAC"/>
    <property type="match status" value="1"/>
</dbReference>
<dbReference type="PIRSF" id="PIRSF004649">
    <property type="entry name" value="MlaC"/>
    <property type="match status" value="1"/>
</dbReference>
<proteinExistence type="predicted"/>
<evidence type="ECO:0008006" key="3">
    <source>
        <dbReference type="Google" id="ProtNLM"/>
    </source>
</evidence>
<evidence type="ECO:0000313" key="2">
    <source>
        <dbReference type="Proteomes" id="UP000228987"/>
    </source>
</evidence>
<dbReference type="InterPro" id="IPR042245">
    <property type="entry name" value="Tgt2/MlaC_sf"/>
</dbReference>
<dbReference type="InterPro" id="IPR008869">
    <property type="entry name" value="MlaC/ttg2D"/>
</dbReference>
<dbReference type="AlphaFoldDB" id="A0A2A5CGD3"/>
<accession>A0A2A5CGD3</accession>
<evidence type="ECO:0000313" key="1">
    <source>
        <dbReference type="EMBL" id="PCJ42924.1"/>
    </source>
</evidence>
<dbReference type="Gene3D" id="3.10.450.710">
    <property type="entry name" value="Tgt2/MlaC"/>
    <property type="match status" value="1"/>
</dbReference>
<organism evidence="1 2">
    <name type="scientific">SAR86 cluster bacterium</name>
    <dbReference type="NCBI Taxonomy" id="2030880"/>
    <lineage>
        <taxon>Bacteria</taxon>
        <taxon>Pseudomonadati</taxon>
        <taxon>Pseudomonadota</taxon>
        <taxon>Gammaproteobacteria</taxon>
        <taxon>SAR86 cluster</taxon>
    </lineage>
</organism>
<reference evidence="2" key="1">
    <citation type="submission" date="2017-08" db="EMBL/GenBank/DDBJ databases">
        <title>A dynamic microbial community with high functional redundancy inhabits the cold, oxic subseafloor aquifer.</title>
        <authorList>
            <person name="Tully B.J."/>
            <person name="Wheat C.G."/>
            <person name="Glazer B.T."/>
            <person name="Huber J.A."/>
        </authorList>
    </citation>
    <scope>NUCLEOTIDE SEQUENCE [LARGE SCALE GENOMIC DNA]</scope>
</reference>
<comment type="caution">
    <text evidence="1">The sequence shown here is derived from an EMBL/GenBank/DDBJ whole genome shotgun (WGS) entry which is preliminary data.</text>
</comment>
<dbReference type="Proteomes" id="UP000228987">
    <property type="component" value="Unassembled WGS sequence"/>
</dbReference>
<gene>
    <name evidence="1" type="ORF">COA71_05365</name>
</gene>
<dbReference type="EMBL" id="NVWI01000002">
    <property type="protein sequence ID" value="PCJ42924.1"/>
    <property type="molecule type" value="Genomic_DNA"/>
</dbReference>
<dbReference type="PANTHER" id="PTHR36573:SF1">
    <property type="entry name" value="INTERMEMBRANE PHOSPHOLIPID TRANSPORT SYSTEM BINDING PROTEIN MLAC"/>
    <property type="match status" value="1"/>
</dbReference>
<sequence>MKKNTTSAWFLDLSLAPAQKLVSALVLTLVLSMALPTQSLAQFSTPTETVQNMYDAVFTILKAPGFNLDRDKQRIDDAVSVAFDTNTIAQSALAANYRELSAEQRVEFEELFFSILKNTFIERLDAYTDESVEVTGQEVDGNRGTVQSVVYASNSDISVNYSMRQRPNGWFIYDIVVEDVSLLSSYRSTYRSIIRRSGIDSLLNDLRTQAIELE</sequence>